<evidence type="ECO:0000313" key="1">
    <source>
        <dbReference type="EMBL" id="MBL1222300.1"/>
    </source>
</evidence>
<keyword evidence="2" id="KW-1185">Reference proteome</keyword>
<gene>
    <name evidence="1" type="ORF">JET18_15715</name>
</gene>
<dbReference type="EMBL" id="JAELVM010000002">
    <property type="protein sequence ID" value="MBL1222300.1"/>
    <property type="molecule type" value="Genomic_DNA"/>
</dbReference>
<protein>
    <submittedName>
        <fullName evidence="1">Uncharacterized protein</fullName>
    </submittedName>
</protein>
<dbReference type="RefSeq" id="WP_202092529.1">
    <property type="nucleotide sequence ID" value="NZ_JAELVM010000002.1"/>
</dbReference>
<accession>A0ABS1QI72</accession>
<dbReference type="Proteomes" id="UP000661696">
    <property type="component" value="Unassembled WGS sequence"/>
</dbReference>
<evidence type="ECO:0000313" key="2">
    <source>
        <dbReference type="Proteomes" id="UP000661696"/>
    </source>
</evidence>
<comment type="caution">
    <text evidence="1">The sequence shown here is derived from an EMBL/GenBank/DDBJ whole genome shotgun (WGS) entry which is preliminary data.</text>
</comment>
<reference evidence="1 2" key="1">
    <citation type="submission" date="2020-12" db="EMBL/GenBank/DDBJ databases">
        <title>Chryseobacterium endoalhailicus sp. nov., isolated from seed of leguminous plant.</title>
        <authorList>
            <person name="Zhang X."/>
        </authorList>
    </citation>
    <scope>NUCLEOTIDE SEQUENCE [LARGE SCALE GENOMIC DNA]</scope>
    <source>
        <strain evidence="1 2">L7</strain>
    </source>
</reference>
<proteinExistence type="predicted"/>
<organism evidence="1 2">
    <name type="scientific">Chryseobacterium endalhagicum</name>
    <dbReference type="NCBI Taxonomy" id="2797638"/>
    <lineage>
        <taxon>Bacteria</taxon>
        <taxon>Pseudomonadati</taxon>
        <taxon>Bacteroidota</taxon>
        <taxon>Flavobacteriia</taxon>
        <taxon>Flavobacteriales</taxon>
        <taxon>Weeksellaceae</taxon>
        <taxon>Chryseobacterium group</taxon>
        <taxon>Chryseobacterium</taxon>
    </lineage>
</organism>
<name>A0ABS1QI72_9FLAO</name>
<sequence length="66" mass="7881">MKKTLLKEIGYEKKKELLPVIFSHTEPMDIKKIKRDRPFRMVDTAIHQSEIYCLRIYKDGINISTE</sequence>